<feature type="compositionally biased region" description="Basic and acidic residues" evidence="1">
    <location>
        <begin position="169"/>
        <end position="179"/>
    </location>
</feature>
<name>A0A839S2S8_9PSEU</name>
<feature type="compositionally biased region" description="Low complexity" evidence="1">
    <location>
        <begin position="307"/>
        <end position="320"/>
    </location>
</feature>
<dbReference type="Proteomes" id="UP000550714">
    <property type="component" value="Unassembled WGS sequence"/>
</dbReference>
<sequence length="327" mass="34550">MSFTPRRRASATSSATHRPGLQQVRAVAAVHGQPAGQDVRHADLEPGGEDDAVHRVLDTADDGALGHPFHATVVRGVDERDVRPVERLQVLVAEGRPFAGVAVPRLEQLGRGGIVDDVVHARPDRRHLLQIEVLLDLLPLTGVDVVVGVRADDLAEDVPARGPGVGDEILGRDVPGDDRLEVLPPPRVPPGLQRGRPLGIRRTVLPNVHGGRCALEHVEVLGVPGERGYDLDARGTGADDGDALVGESVQPAVRATSGVAVIPAARVERVPCEVLDAGDAGQLGVVEVPFDTTTYDARTSSSRSVRTIHSPSSHRSSRTPVRNSASS</sequence>
<proteinExistence type="predicted"/>
<evidence type="ECO:0000313" key="3">
    <source>
        <dbReference type="Proteomes" id="UP000550714"/>
    </source>
</evidence>
<keyword evidence="3" id="KW-1185">Reference proteome</keyword>
<feature type="region of interest" description="Disordered" evidence="1">
    <location>
        <begin position="160"/>
        <end position="179"/>
    </location>
</feature>
<protein>
    <submittedName>
        <fullName evidence="2">Uncharacterized protein</fullName>
    </submittedName>
</protein>
<reference evidence="2 3" key="1">
    <citation type="submission" date="2020-08" db="EMBL/GenBank/DDBJ databases">
        <title>Genomic Encyclopedia of Type Strains, Phase III (KMG-III): the genomes of soil and plant-associated and newly described type strains.</title>
        <authorList>
            <person name="Whitman W."/>
        </authorList>
    </citation>
    <scope>NUCLEOTIDE SEQUENCE [LARGE SCALE GENOMIC DNA]</scope>
    <source>
        <strain evidence="2 3">CECT 8577</strain>
    </source>
</reference>
<comment type="caution">
    <text evidence="2">The sequence shown here is derived from an EMBL/GenBank/DDBJ whole genome shotgun (WGS) entry which is preliminary data.</text>
</comment>
<gene>
    <name evidence="2" type="ORF">FHS23_002632</name>
</gene>
<feature type="region of interest" description="Disordered" evidence="1">
    <location>
        <begin position="1"/>
        <end position="23"/>
    </location>
</feature>
<evidence type="ECO:0000256" key="1">
    <source>
        <dbReference type="SAM" id="MobiDB-lite"/>
    </source>
</evidence>
<evidence type="ECO:0000313" key="2">
    <source>
        <dbReference type="EMBL" id="MBB3051603.1"/>
    </source>
</evidence>
<dbReference type="AlphaFoldDB" id="A0A839S2S8"/>
<accession>A0A839S2S8</accession>
<dbReference type="EMBL" id="JACHWU010000003">
    <property type="protein sequence ID" value="MBB3051603.1"/>
    <property type="molecule type" value="Genomic_DNA"/>
</dbReference>
<dbReference type="RefSeq" id="WP_246382157.1">
    <property type="nucleotide sequence ID" value="NZ_JACHWU010000003.1"/>
</dbReference>
<organism evidence="2 3">
    <name type="scientific">Prauserella isguenensis</name>
    <dbReference type="NCBI Taxonomy" id="1470180"/>
    <lineage>
        <taxon>Bacteria</taxon>
        <taxon>Bacillati</taxon>
        <taxon>Actinomycetota</taxon>
        <taxon>Actinomycetes</taxon>
        <taxon>Pseudonocardiales</taxon>
        <taxon>Pseudonocardiaceae</taxon>
        <taxon>Prauserella</taxon>
    </lineage>
</organism>
<feature type="region of interest" description="Disordered" evidence="1">
    <location>
        <begin position="297"/>
        <end position="327"/>
    </location>
</feature>